<dbReference type="RefSeq" id="WP_160196421.1">
    <property type="nucleotide sequence ID" value="NZ_QXXA01000004.1"/>
</dbReference>
<feature type="transmembrane region" description="Helical" evidence="1">
    <location>
        <begin position="508"/>
        <end position="529"/>
    </location>
</feature>
<evidence type="ECO:0000256" key="1">
    <source>
        <dbReference type="SAM" id="Phobius"/>
    </source>
</evidence>
<comment type="caution">
    <text evidence="2">The sequence shown here is derived from an EMBL/GenBank/DDBJ whole genome shotgun (WGS) entry which is preliminary data.</text>
</comment>
<name>A0A845QTS2_9CLOT</name>
<evidence type="ECO:0000313" key="3">
    <source>
        <dbReference type="Proteomes" id="UP000467132"/>
    </source>
</evidence>
<keyword evidence="1" id="KW-1133">Transmembrane helix</keyword>
<feature type="transmembrane region" description="Helical" evidence="1">
    <location>
        <begin position="268"/>
        <end position="289"/>
    </location>
</feature>
<keyword evidence="3" id="KW-1185">Reference proteome</keyword>
<dbReference type="OrthoDB" id="2659138at2"/>
<feature type="transmembrane region" description="Helical" evidence="1">
    <location>
        <begin position="68"/>
        <end position="88"/>
    </location>
</feature>
<sequence>MKEYNILKILDKFKILFTKMGIDYSIMREILKIKLTLDTRRQTGISQSNNTSNADNEGKNQFLRSLPVYVLLGLPIIFFIFVDSYYLFPMSIVFGLFMFFMMTSLISDFSSVLLDVRDKNIILTKPVNSITLNMAKVLHISYYVSMVTGALVLPSLVVSIFRRGIAFFLLYLFTLILLDLFIIMITALLYLVILKLFSGEKLKDIINYVQIGLAITITLSYQIIGRLFSITELLEINFDPTWWSGFLPPVWFASLFEFIFNNSRDPIIILYSIFAIVIPIISIIIYIKLIPSFERNLQKLNAEDTNTKKKHRFTHLISNIICKTRSEKNFFNFASNIMRNERNFKLRVYPNLGFSIIFPFIMSFGSGISSILSIYFIGFSLVTILQLLKYSDSYKASWIYNYFRIDKEIIYKATLKSVYVNFITPIFILVSIIFFIILKENIIIDLIIAYTGLYLGLFILFKTGKKTLPFSEQFGAVKEKGSILDAFKLFLTIGILAGLHYLSGKVVYGKYVYIIILLIANIFAWKYGLKEDKNYTQQYN</sequence>
<proteinExistence type="predicted"/>
<dbReference type="EMBL" id="QXXA01000004">
    <property type="protein sequence ID" value="NBI05935.1"/>
    <property type="molecule type" value="Genomic_DNA"/>
</dbReference>
<evidence type="ECO:0000313" key="2">
    <source>
        <dbReference type="EMBL" id="NBI05935.1"/>
    </source>
</evidence>
<keyword evidence="1" id="KW-0472">Membrane</keyword>
<feature type="transmembrane region" description="Helical" evidence="1">
    <location>
        <begin position="205"/>
        <end position="224"/>
    </location>
</feature>
<gene>
    <name evidence="2" type="ORF">D3Z33_03570</name>
</gene>
<feature type="transmembrane region" description="Helical" evidence="1">
    <location>
        <begin position="167"/>
        <end position="193"/>
    </location>
</feature>
<feature type="transmembrane region" description="Helical" evidence="1">
    <location>
        <begin position="94"/>
        <end position="116"/>
    </location>
</feature>
<keyword evidence="1" id="KW-0812">Transmembrane</keyword>
<organism evidence="2 3">
    <name type="scientific">Senegalia massiliensis</name>
    <dbReference type="NCBI Taxonomy" id="1720316"/>
    <lineage>
        <taxon>Bacteria</taxon>
        <taxon>Bacillati</taxon>
        <taxon>Bacillota</taxon>
        <taxon>Clostridia</taxon>
        <taxon>Eubacteriales</taxon>
        <taxon>Clostridiaceae</taxon>
        <taxon>Senegalia</taxon>
    </lineage>
</organism>
<feature type="transmembrane region" description="Helical" evidence="1">
    <location>
        <begin position="443"/>
        <end position="461"/>
    </location>
</feature>
<feature type="transmembrane region" description="Helical" evidence="1">
    <location>
        <begin position="418"/>
        <end position="437"/>
    </location>
</feature>
<dbReference type="AlphaFoldDB" id="A0A845QTS2"/>
<feature type="transmembrane region" description="Helical" evidence="1">
    <location>
        <begin position="482"/>
        <end position="502"/>
    </location>
</feature>
<feature type="transmembrane region" description="Helical" evidence="1">
    <location>
        <begin position="137"/>
        <end position="161"/>
    </location>
</feature>
<accession>A0A845QTS2</accession>
<protein>
    <submittedName>
        <fullName evidence="2">Uncharacterized protein</fullName>
    </submittedName>
</protein>
<reference evidence="2 3" key="1">
    <citation type="submission" date="2018-08" db="EMBL/GenBank/DDBJ databases">
        <title>Murine metabolic-syndrome-specific gut microbial biobank.</title>
        <authorList>
            <person name="Liu C."/>
        </authorList>
    </citation>
    <scope>NUCLEOTIDE SEQUENCE [LARGE SCALE GENOMIC DNA]</scope>
    <source>
        <strain evidence="2 3">583</strain>
    </source>
</reference>
<dbReference type="Proteomes" id="UP000467132">
    <property type="component" value="Unassembled WGS sequence"/>
</dbReference>